<evidence type="ECO:0000313" key="2">
    <source>
        <dbReference type="EMBL" id="MBE1557532.1"/>
    </source>
</evidence>
<dbReference type="Proteomes" id="UP000661607">
    <property type="component" value="Unassembled WGS sequence"/>
</dbReference>
<dbReference type="Gene3D" id="3.40.50.1820">
    <property type="entry name" value="alpha/beta hydrolase"/>
    <property type="match status" value="1"/>
</dbReference>
<dbReference type="SUPFAM" id="SSF53474">
    <property type="entry name" value="alpha/beta-Hydrolases"/>
    <property type="match status" value="1"/>
</dbReference>
<name>A0ABR9K7J3_9ACTN</name>
<protein>
    <submittedName>
        <fullName evidence="2">Pimeloyl-ACP methyl ester carboxylesterase</fullName>
    </submittedName>
</protein>
<reference evidence="2 3" key="1">
    <citation type="submission" date="2020-10" db="EMBL/GenBank/DDBJ databases">
        <title>Sequencing the genomes of 1000 actinobacteria strains.</title>
        <authorList>
            <person name="Klenk H.-P."/>
        </authorList>
    </citation>
    <scope>NUCLEOTIDE SEQUENCE [LARGE SCALE GENOMIC DNA]</scope>
    <source>
        <strain evidence="2 3">DSM 43748</strain>
    </source>
</reference>
<proteinExistence type="predicted"/>
<sequence>MIWSHNIEPLAEAGFDVVAPDLRGYGDSDFAPDGF</sequence>
<accession>A0ABR9K7J3</accession>
<dbReference type="Pfam" id="PF00561">
    <property type="entry name" value="Abhydrolase_1"/>
    <property type="match status" value="1"/>
</dbReference>
<keyword evidence="3" id="KW-1185">Reference proteome</keyword>
<comment type="caution">
    <text evidence="2">The sequence shown here is derived from an EMBL/GenBank/DDBJ whole genome shotgun (WGS) entry which is preliminary data.</text>
</comment>
<evidence type="ECO:0000259" key="1">
    <source>
        <dbReference type="Pfam" id="PF00561"/>
    </source>
</evidence>
<gene>
    <name evidence="2" type="ORF">H4W81_000311</name>
</gene>
<dbReference type="EMBL" id="JADBEF010000001">
    <property type="protein sequence ID" value="MBE1557532.1"/>
    <property type="molecule type" value="Genomic_DNA"/>
</dbReference>
<organism evidence="2 3">
    <name type="scientific">Nonomuraea africana</name>
    <dbReference type="NCBI Taxonomy" id="46171"/>
    <lineage>
        <taxon>Bacteria</taxon>
        <taxon>Bacillati</taxon>
        <taxon>Actinomycetota</taxon>
        <taxon>Actinomycetes</taxon>
        <taxon>Streptosporangiales</taxon>
        <taxon>Streptosporangiaceae</taxon>
        <taxon>Nonomuraea</taxon>
    </lineage>
</organism>
<evidence type="ECO:0000313" key="3">
    <source>
        <dbReference type="Proteomes" id="UP000661607"/>
    </source>
</evidence>
<dbReference type="InterPro" id="IPR000073">
    <property type="entry name" value="AB_hydrolase_1"/>
</dbReference>
<dbReference type="InterPro" id="IPR029058">
    <property type="entry name" value="AB_hydrolase_fold"/>
</dbReference>
<feature type="domain" description="AB hydrolase-1" evidence="1">
    <location>
        <begin position="3"/>
        <end position="33"/>
    </location>
</feature>